<dbReference type="InterPro" id="IPR023198">
    <property type="entry name" value="PGP-like_dom2"/>
</dbReference>
<protein>
    <recommendedName>
        <fullName evidence="4">phosphoglycolate phosphatase</fullName>
        <ecNumber evidence="4">3.1.3.18</ecNumber>
    </recommendedName>
</protein>
<dbReference type="Proteomes" id="UP000001029">
    <property type="component" value="Chromosome"/>
</dbReference>
<dbReference type="InterPro" id="IPR006439">
    <property type="entry name" value="HAD-SF_hydro_IA"/>
</dbReference>
<reference evidence="5 6" key="1">
    <citation type="journal article" date="2009" name="Appl. Environ. Microbiol.">
        <title>Genomic analysis of 'Elusimicrobium minutum,' the first cultivated representative of the phylum 'Elusimicrobia' (formerly termite group 1).</title>
        <authorList>
            <person name="Herlemann D.P.R."/>
            <person name="Geissinger O."/>
            <person name="Ikeda-Ohtsubo W."/>
            <person name="Kunin V."/>
            <person name="Sun H."/>
            <person name="Lapidus A."/>
            <person name="Hugenholtz P."/>
            <person name="Brune A."/>
        </authorList>
    </citation>
    <scope>NUCLEOTIDE SEQUENCE [LARGE SCALE GENOMIC DNA]</scope>
    <source>
        <strain evidence="5 6">Pei191</strain>
    </source>
</reference>
<organism evidence="5 6">
    <name type="scientific">Elusimicrobium minutum (strain Pei191)</name>
    <dbReference type="NCBI Taxonomy" id="445932"/>
    <lineage>
        <taxon>Bacteria</taxon>
        <taxon>Pseudomonadati</taxon>
        <taxon>Elusimicrobiota</taxon>
        <taxon>Elusimicrobia</taxon>
        <taxon>Elusimicrobiales</taxon>
        <taxon>Elusimicrobiaceae</taxon>
        <taxon>Elusimicrobium</taxon>
    </lineage>
</organism>
<dbReference type="PANTHER" id="PTHR43434">
    <property type="entry name" value="PHOSPHOGLYCOLATE PHOSPHATASE"/>
    <property type="match status" value="1"/>
</dbReference>
<accession>B2KBA1</accession>
<dbReference type="EMBL" id="CP001055">
    <property type="protein sequence ID" value="ACC97923.1"/>
    <property type="molecule type" value="Genomic_DNA"/>
</dbReference>
<dbReference type="GO" id="GO:0008967">
    <property type="term" value="F:phosphoglycolate phosphatase activity"/>
    <property type="evidence" value="ECO:0007669"/>
    <property type="project" value="UniProtKB-EC"/>
</dbReference>
<comment type="pathway">
    <text evidence="2">Organic acid metabolism; glycolate biosynthesis; glycolate from 2-phosphoglycolate: step 1/1.</text>
</comment>
<evidence type="ECO:0000256" key="3">
    <source>
        <dbReference type="ARBA" id="ARBA00006171"/>
    </source>
</evidence>
<dbReference type="OrthoDB" id="9792518at2"/>
<dbReference type="Pfam" id="PF13419">
    <property type="entry name" value="HAD_2"/>
    <property type="match status" value="1"/>
</dbReference>
<comment type="catalytic activity">
    <reaction evidence="1">
        <text>2-phosphoglycolate + H2O = glycolate + phosphate</text>
        <dbReference type="Rhea" id="RHEA:14369"/>
        <dbReference type="ChEBI" id="CHEBI:15377"/>
        <dbReference type="ChEBI" id="CHEBI:29805"/>
        <dbReference type="ChEBI" id="CHEBI:43474"/>
        <dbReference type="ChEBI" id="CHEBI:58033"/>
        <dbReference type="EC" id="3.1.3.18"/>
    </reaction>
</comment>
<dbReference type="STRING" id="445932.Emin_0366"/>
<dbReference type="RefSeq" id="WP_012414538.1">
    <property type="nucleotide sequence ID" value="NC_010644.1"/>
</dbReference>
<dbReference type="PANTHER" id="PTHR43434:SF1">
    <property type="entry name" value="PHOSPHOGLYCOLATE PHOSPHATASE"/>
    <property type="match status" value="1"/>
</dbReference>
<evidence type="ECO:0000313" key="5">
    <source>
        <dbReference type="EMBL" id="ACC97923.1"/>
    </source>
</evidence>
<dbReference type="SUPFAM" id="SSF56784">
    <property type="entry name" value="HAD-like"/>
    <property type="match status" value="1"/>
</dbReference>
<dbReference type="KEGG" id="emi:Emin_0366"/>
<gene>
    <name evidence="5" type="ordered locus">Emin_0366</name>
</gene>
<proteinExistence type="inferred from homology"/>
<dbReference type="SFLD" id="SFLDS00003">
    <property type="entry name" value="Haloacid_Dehalogenase"/>
    <property type="match status" value="1"/>
</dbReference>
<name>B2KBA1_ELUMP</name>
<sequence length="212" mass="24130">MKKDEAIIFDLDGTITDTFAPAIKCLKEALRESVGGEVTMREIRAHFGRTEEATFRAHCGANWRESYAKYEQLFNKNITEDVIFPGMKDVFNFLKENKIKMALVTGRGKTTTDIILNKIGIRDYFDYIKTGSAFENIKTKSMLEILDLWKQAPEETYYIGDIPNDIIDSRAAGIKPLAAGWFREADPSAQAAQNPYKMFATVAEFFAWIKQN</sequence>
<dbReference type="NCBIfam" id="TIGR01549">
    <property type="entry name" value="HAD-SF-IA-v1"/>
    <property type="match status" value="1"/>
</dbReference>
<keyword evidence="6" id="KW-1185">Reference proteome</keyword>
<dbReference type="InterPro" id="IPR050155">
    <property type="entry name" value="HAD-like_hydrolase_sf"/>
</dbReference>
<dbReference type="EC" id="3.1.3.18" evidence="4"/>
<evidence type="ECO:0000256" key="1">
    <source>
        <dbReference type="ARBA" id="ARBA00000830"/>
    </source>
</evidence>
<dbReference type="Gene3D" id="3.40.50.1000">
    <property type="entry name" value="HAD superfamily/HAD-like"/>
    <property type="match status" value="1"/>
</dbReference>
<dbReference type="HOGENOM" id="CLU_045011_19_3_0"/>
<comment type="similarity">
    <text evidence="3">Belongs to the HAD-like hydrolase superfamily. CbbY/CbbZ/Gph/YieH family.</text>
</comment>
<dbReference type="SFLD" id="SFLDG01129">
    <property type="entry name" value="C1.5:_HAD__Beta-PGM__Phosphata"/>
    <property type="match status" value="1"/>
</dbReference>
<dbReference type="AlphaFoldDB" id="B2KBA1"/>
<dbReference type="GO" id="GO:0006281">
    <property type="term" value="P:DNA repair"/>
    <property type="evidence" value="ECO:0007669"/>
    <property type="project" value="TreeGrafter"/>
</dbReference>
<dbReference type="InterPro" id="IPR036412">
    <property type="entry name" value="HAD-like_sf"/>
</dbReference>
<dbReference type="InterPro" id="IPR023214">
    <property type="entry name" value="HAD_sf"/>
</dbReference>
<evidence type="ECO:0000256" key="2">
    <source>
        <dbReference type="ARBA" id="ARBA00004818"/>
    </source>
</evidence>
<dbReference type="Gene3D" id="1.10.150.240">
    <property type="entry name" value="Putative phosphatase, domain 2"/>
    <property type="match status" value="1"/>
</dbReference>
<evidence type="ECO:0000313" key="6">
    <source>
        <dbReference type="Proteomes" id="UP000001029"/>
    </source>
</evidence>
<dbReference type="InterPro" id="IPR041492">
    <property type="entry name" value="HAD_2"/>
</dbReference>
<evidence type="ECO:0000256" key="4">
    <source>
        <dbReference type="ARBA" id="ARBA00013078"/>
    </source>
</evidence>